<organism evidence="1 2">
    <name type="scientific">Parascaris univalens</name>
    <name type="common">Nematode worm</name>
    <dbReference type="NCBI Taxonomy" id="6257"/>
    <lineage>
        <taxon>Eukaryota</taxon>
        <taxon>Metazoa</taxon>
        <taxon>Ecdysozoa</taxon>
        <taxon>Nematoda</taxon>
        <taxon>Chromadorea</taxon>
        <taxon>Rhabditida</taxon>
        <taxon>Spirurina</taxon>
        <taxon>Ascaridomorpha</taxon>
        <taxon>Ascaridoidea</taxon>
        <taxon>Ascarididae</taxon>
        <taxon>Parascaris</taxon>
    </lineage>
</organism>
<name>A0A914ZUG0_PARUN</name>
<dbReference type="AlphaFoldDB" id="A0A914ZUG0"/>
<sequence>FDGSLRVLFVIEGENWRSIRQMGTKTQTQGVKNESKKHVLCGHIRCVSPSCYRRRIVYRIGMLNPTTNDGRIMLKHDCQE</sequence>
<dbReference type="Proteomes" id="UP000887569">
    <property type="component" value="Unplaced"/>
</dbReference>
<reference evidence="2" key="1">
    <citation type="submission" date="2022-11" db="UniProtKB">
        <authorList>
            <consortium name="WormBaseParasite"/>
        </authorList>
    </citation>
    <scope>IDENTIFICATION</scope>
</reference>
<protein>
    <submittedName>
        <fullName evidence="2">Uncharacterized protein</fullName>
    </submittedName>
</protein>
<evidence type="ECO:0000313" key="1">
    <source>
        <dbReference type="Proteomes" id="UP000887569"/>
    </source>
</evidence>
<evidence type="ECO:0000313" key="2">
    <source>
        <dbReference type="WBParaSite" id="PgB21_g020_t13"/>
    </source>
</evidence>
<accession>A0A914ZUG0</accession>
<keyword evidence="1" id="KW-1185">Reference proteome</keyword>
<dbReference type="WBParaSite" id="PgB21_g020_t13">
    <property type="protein sequence ID" value="PgB21_g020_t13"/>
    <property type="gene ID" value="PgB21_g020"/>
</dbReference>
<proteinExistence type="predicted"/>